<sequence>MRRQSIIEAVIDKQKEFLKTLVKSVSQYKVASDIDEDDTIDPEDFSHQTEAKEMQLRLEEHLKEEEIKLSKLEKSIDNEKLLRIIISDKTILLLGISIPKFEIDSKICIGISETAPIFQKINSLTIGDEFRILQSDEKVLSIL</sequence>
<dbReference type="EMBL" id="FQZH01000005">
    <property type="protein sequence ID" value="SHJ69227.1"/>
    <property type="molecule type" value="Genomic_DNA"/>
</dbReference>
<dbReference type="OrthoDB" id="667380at2"/>
<name>A0A1M6LDJ7_9FLAO</name>
<protein>
    <recommendedName>
        <fullName evidence="4">Transcription elongation factor, GreA/GreB, C-term</fullName>
    </recommendedName>
</protein>
<evidence type="ECO:0000313" key="2">
    <source>
        <dbReference type="EMBL" id="SHJ69227.1"/>
    </source>
</evidence>
<gene>
    <name evidence="2" type="ORF">SAMN05444337_2462</name>
</gene>
<organism evidence="2 3">
    <name type="scientific">Flavobacterium haoranii</name>
    <dbReference type="NCBI Taxonomy" id="683124"/>
    <lineage>
        <taxon>Bacteria</taxon>
        <taxon>Pseudomonadati</taxon>
        <taxon>Bacteroidota</taxon>
        <taxon>Flavobacteriia</taxon>
        <taxon>Flavobacteriales</taxon>
        <taxon>Flavobacteriaceae</taxon>
        <taxon>Flavobacterium</taxon>
    </lineage>
</organism>
<dbReference type="RefSeq" id="WP_072785515.1">
    <property type="nucleotide sequence ID" value="NZ_CP045292.1"/>
</dbReference>
<evidence type="ECO:0008006" key="4">
    <source>
        <dbReference type="Google" id="ProtNLM"/>
    </source>
</evidence>
<proteinExistence type="predicted"/>
<feature type="coiled-coil region" evidence="1">
    <location>
        <begin position="55"/>
        <end position="82"/>
    </location>
</feature>
<reference evidence="3" key="1">
    <citation type="submission" date="2016-11" db="EMBL/GenBank/DDBJ databases">
        <authorList>
            <person name="Varghese N."/>
            <person name="Submissions S."/>
        </authorList>
    </citation>
    <scope>NUCLEOTIDE SEQUENCE [LARGE SCALE GENOMIC DNA]</scope>
    <source>
        <strain evidence="3">DSM 22807</strain>
    </source>
</reference>
<accession>A0A1M6LDJ7</accession>
<keyword evidence="3" id="KW-1185">Reference proteome</keyword>
<evidence type="ECO:0000313" key="3">
    <source>
        <dbReference type="Proteomes" id="UP000184232"/>
    </source>
</evidence>
<keyword evidence="1" id="KW-0175">Coiled coil</keyword>
<dbReference type="AlphaFoldDB" id="A0A1M6LDJ7"/>
<evidence type="ECO:0000256" key="1">
    <source>
        <dbReference type="SAM" id="Coils"/>
    </source>
</evidence>
<dbReference type="STRING" id="683124.SAMN05444337_2462"/>
<dbReference type="Proteomes" id="UP000184232">
    <property type="component" value="Unassembled WGS sequence"/>
</dbReference>